<dbReference type="EMBL" id="LIXH01000030">
    <property type="protein sequence ID" value="KOS32622.1"/>
    <property type="molecule type" value="Genomic_DNA"/>
</dbReference>
<dbReference type="PROSITE" id="PS51257">
    <property type="entry name" value="PROKAR_LIPOPROTEIN"/>
    <property type="match status" value="1"/>
</dbReference>
<reference evidence="1 2" key="1">
    <citation type="submission" date="2015-08" db="EMBL/GenBank/DDBJ databases">
        <title>Comparative genomics of Helicobacter pylori strains.</title>
        <authorList>
            <person name="Kumar N."/>
            <person name="Albert M.J."/>
            <person name="Al-Akbal H.M."/>
            <person name="Ahmed N."/>
        </authorList>
    </citation>
    <scope>NUCLEOTIDE SEQUENCE [LARGE SCALE GENOMIC DNA]</scope>
    <source>
        <strain evidence="1 2">59</strain>
    </source>
</reference>
<evidence type="ECO:0000313" key="1">
    <source>
        <dbReference type="EMBL" id="KOS32622.1"/>
    </source>
</evidence>
<dbReference type="Proteomes" id="UP000037777">
    <property type="component" value="Unassembled WGS sequence"/>
</dbReference>
<comment type="caution">
    <text evidence="1">The sequence shown here is derived from an EMBL/GenBank/DDBJ whole genome shotgun (WGS) entry which is preliminary data.</text>
</comment>
<organism evidence="1 2">
    <name type="scientific">Helicobacter pylori</name>
    <name type="common">Campylobacter pylori</name>
    <dbReference type="NCBI Taxonomy" id="210"/>
    <lineage>
        <taxon>Bacteria</taxon>
        <taxon>Pseudomonadati</taxon>
        <taxon>Campylobacterota</taxon>
        <taxon>Epsilonproteobacteria</taxon>
        <taxon>Campylobacterales</taxon>
        <taxon>Helicobacteraceae</taxon>
        <taxon>Helicobacter</taxon>
    </lineage>
</organism>
<evidence type="ECO:0000313" key="2">
    <source>
        <dbReference type="Proteomes" id="UP000037777"/>
    </source>
</evidence>
<sequence length="66" mass="7290">MFCNSCKAFSYLVAFSLISSLACLTPLLSSSMILSVLLLKCDFCVLNSKFLPNSLIEWLLSSALFM</sequence>
<accession>A0ABD4B5C3</accession>
<protein>
    <submittedName>
        <fullName evidence="1">Uncharacterized protein</fullName>
    </submittedName>
</protein>
<dbReference type="AlphaFoldDB" id="A0ABD4B5C3"/>
<name>A0ABD4B5C3_HELPX</name>
<gene>
    <name evidence="1" type="ORF">AM496_06095</name>
</gene>
<proteinExistence type="predicted"/>